<name>B4HEE5_DROSE</name>
<protein>
    <submittedName>
        <fullName evidence="2">GM24749</fullName>
    </submittedName>
</protein>
<accession>B4HEE5</accession>
<proteinExistence type="predicted"/>
<reference evidence="2 3" key="1">
    <citation type="journal article" date="2007" name="Nature">
        <title>Evolution of genes and genomes on the Drosophila phylogeny.</title>
        <authorList>
            <consortium name="Drosophila 12 Genomes Consortium"/>
            <person name="Clark A.G."/>
            <person name="Eisen M.B."/>
            <person name="Smith D.R."/>
            <person name="Bergman C.M."/>
            <person name="Oliver B."/>
            <person name="Markow T.A."/>
            <person name="Kaufman T.C."/>
            <person name="Kellis M."/>
            <person name="Gelbart W."/>
            <person name="Iyer V.N."/>
            <person name="Pollard D.A."/>
            <person name="Sackton T.B."/>
            <person name="Larracuente A.M."/>
            <person name="Singh N.D."/>
            <person name="Abad J.P."/>
            <person name="Abt D.N."/>
            <person name="Adryan B."/>
            <person name="Aguade M."/>
            <person name="Akashi H."/>
            <person name="Anderson W.W."/>
            <person name="Aquadro C.F."/>
            <person name="Ardell D.H."/>
            <person name="Arguello R."/>
            <person name="Artieri C.G."/>
            <person name="Barbash D.A."/>
            <person name="Barker D."/>
            <person name="Barsanti P."/>
            <person name="Batterham P."/>
            <person name="Batzoglou S."/>
            <person name="Begun D."/>
            <person name="Bhutkar A."/>
            <person name="Blanco E."/>
            <person name="Bosak S.A."/>
            <person name="Bradley R.K."/>
            <person name="Brand A.D."/>
            <person name="Brent M.R."/>
            <person name="Brooks A.N."/>
            <person name="Brown R.H."/>
            <person name="Butlin R.K."/>
            <person name="Caggese C."/>
            <person name="Calvi B.R."/>
            <person name="Bernardo de Carvalho A."/>
            <person name="Caspi A."/>
            <person name="Castrezana S."/>
            <person name="Celniker S.E."/>
            <person name="Chang J.L."/>
            <person name="Chapple C."/>
            <person name="Chatterji S."/>
            <person name="Chinwalla A."/>
            <person name="Civetta A."/>
            <person name="Clifton S.W."/>
            <person name="Comeron J.M."/>
            <person name="Costello J.C."/>
            <person name="Coyne J.A."/>
            <person name="Daub J."/>
            <person name="David R.G."/>
            <person name="Delcher A.L."/>
            <person name="Delehaunty K."/>
            <person name="Do C.B."/>
            <person name="Ebling H."/>
            <person name="Edwards K."/>
            <person name="Eickbush T."/>
            <person name="Evans J.D."/>
            <person name="Filipski A."/>
            <person name="Findeiss S."/>
            <person name="Freyhult E."/>
            <person name="Fulton L."/>
            <person name="Fulton R."/>
            <person name="Garcia A.C."/>
            <person name="Gardiner A."/>
            <person name="Garfield D.A."/>
            <person name="Garvin B.E."/>
            <person name="Gibson G."/>
            <person name="Gilbert D."/>
            <person name="Gnerre S."/>
            <person name="Godfrey J."/>
            <person name="Good R."/>
            <person name="Gotea V."/>
            <person name="Gravely B."/>
            <person name="Greenberg A.J."/>
            <person name="Griffiths-Jones S."/>
            <person name="Gross S."/>
            <person name="Guigo R."/>
            <person name="Gustafson E.A."/>
            <person name="Haerty W."/>
            <person name="Hahn M.W."/>
            <person name="Halligan D.L."/>
            <person name="Halpern A.L."/>
            <person name="Halter G.M."/>
            <person name="Han M.V."/>
            <person name="Heger A."/>
            <person name="Hillier L."/>
            <person name="Hinrichs A.S."/>
            <person name="Holmes I."/>
            <person name="Hoskins R.A."/>
            <person name="Hubisz M.J."/>
            <person name="Hultmark D."/>
            <person name="Huntley M.A."/>
            <person name="Jaffe D.B."/>
            <person name="Jagadeeshan S."/>
            <person name="Jeck W.R."/>
            <person name="Johnson J."/>
            <person name="Jones C.D."/>
            <person name="Jordan W.C."/>
            <person name="Karpen G.H."/>
            <person name="Kataoka E."/>
            <person name="Keightley P.D."/>
            <person name="Kheradpour P."/>
            <person name="Kirkness E.F."/>
            <person name="Koerich L.B."/>
            <person name="Kristiansen K."/>
            <person name="Kudrna D."/>
            <person name="Kulathinal R.J."/>
            <person name="Kumar S."/>
            <person name="Kwok R."/>
            <person name="Lander E."/>
            <person name="Langley C.H."/>
            <person name="Lapoint R."/>
            <person name="Lazzaro B.P."/>
            <person name="Lee S.J."/>
            <person name="Levesque L."/>
            <person name="Li R."/>
            <person name="Lin C.F."/>
            <person name="Lin M.F."/>
            <person name="Lindblad-Toh K."/>
            <person name="Llopart A."/>
            <person name="Long M."/>
            <person name="Low L."/>
            <person name="Lozovsky E."/>
            <person name="Lu J."/>
            <person name="Luo M."/>
            <person name="Machado C.A."/>
            <person name="Makalowski W."/>
            <person name="Marzo M."/>
            <person name="Matsuda M."/>
            <person name="Matzkin L."/>
            <person name="McAllister B."/>
            <person name="McBride C.S."/>
            <person name="McKernan B."/>
            <person name="McKernan K."/>
            <person name="Mendez-Lago M."/>
            <person name="Minx P."/>
            <person name="Mollenhauer M.U."/>
            <person name="Montooth K."/>
            <person name="Mount S.M."/>
            <person name="Mu X."/>
            <person name="Myers E."/>
            <person name="Negre B."/>
            <person name="Newfeld S."/>
            <person name="Nielsen R."/>
            <person name="Noor M.A."/>
            <person name="O'Grady P."/>
            <person name="Pachter L."/>
            <person name="Papaceit M."/>
            <person name="Parisi M.J."/>
            <person name="Parisi M."/>
            <person name="Parts L."/>
            <person name="Pedersen J.S."/>
            <person name="Pesole G."/>
            <person name="Phillippy A.M."/>
            <person name="Ponting C.P."/>
            <person name="Pop M."/>
            <person name="Porcelli D."/>
            <person name="Powell J.R."/>
            <person name="Prohaska S."/>
            <person name="Pruitt K."/>
            <person name="Puig M."/>
            <person name="Quesneville H."/>
            <person name="Ram K.R."/>
            <person name="Rand D."/>
            <person name="Rasmussen M.D."/>
            <person name="Reed L.K."/>
            <person name="Reenan R."/>
            <person name="Reily A."/>
            <person name="Remington K.A."/>
            <person name="Rieger T.T."/>
            <person name="Ritchie M.G."/>
            <person name="Robin C."/>
            <person name="Rogers Y.H."/>
            <person name="Rohde C."/>
            <person name="Rozas J."/>
            <person name="Rubenfield M.J."/>
            <person name="Ruiz A."/>
            <person name="Russo S."/>
            <person name="Salzberg S.L."/>
            <person name="Sanchez-Gracia A."/>
            <person name="Saranga D.J."/>
            <person name="Sato H."/>
            <person name="Schaeffer S.W."/>
            <person name="Schatz M.C."/>
            <person name="Schlenke T."/>
            <person name="Schwartz R."/>
            <person name="Segarra C."/>
            <person name="Singh R.S."/>
            <person name="Sirot L."/>
            <person name="Sirota M."/>
            <person name="Sisneros N.B."/>
            <person name="Smith C.D."/>
            <person name="Smith T.F."/>
            <person name="Spieth J."/>
            <person name="Stage D.E."/>
            <person name="Stark A."/>
            <person name="Stephan W."/>
            <person name="Strausberg R.L."/>
            <person name="Strempel S."/>
            <person name="Sturgill D."/>
            <person name="Sutton G."/>
            <person name="Sutton G.G."/>
            <person name="Tao W."/>
            <person name="Teichmann S."/>
            <person name="Tobari Y.N."/>
            <person name="Tomimura Y."/>
            <person name="Tsolas J.M."/>
            <person name="Valente V.L."/>
            <person name="Venter E."/>
            <person name="Venter J.C."/>
            <person name="Vicario S."/>
            <person name="Vieira F.G."/>
            <person name="Vilella A.J."/>
            <person name="Villasante A."/>
            <person name="Walenz B."/>
            <person name="Wang J."/>
            <person name="Wasserman M."/>
            <person name="Watts T."/>
            <person name="Wilson D."/>
            <person name="Wilson R.K."/>
            <person name="Wing R.A."/>
            <person name="Wolfner M.F."/>
            <person name="Wong A."/>
            <person name="Wong G.K."/>
            <person name="Wu C.I."/>
            <person name="Wu G."/>
            <person name="Yamamoto D."/>
            <person name="Yang H.P."/>
            <person name="Yang S.P."/>
            <person name="Yorke J.A."/>
            <person name="Yoshida K."/>
            <person name="Zdobnov E."/>
            <person name="Zhang P."/>
            <person name="Zhang Y."/>
            <person name="Zimin A.V."/>
            <person name="Baldwin J."/>
            <person name="Abdouelleil A."/>
            <person name="Abdulkadir J."/>
            <person name="Abebe A."/>
            <person name="Abera B."/>
            <person name="Abreu J."/>
            <person name="Acer S.C."/>
            <person name="Aftuck L."/>
            <person name="Alexander A."/>
            <person name="An P."/>
            <person name="Anderson E."/>
            <person name="Anderson S."/>
            <person name="Arachi H."/>
            <person name="Azer M."/>
            <person name="Bachantsang P."/>
            <person name="Barry A."/>
            <person name="Bayul T."/>
            <person name="Berlin A."/>
            <person name="Bessette D."/>
            <person name="Bloom T."/>
            <person name="Blye J."/>
            <person name="Boguslavskiy L."/>
            <person name="Bonnet C."/>
            <person name="Boukhgalter B."/>
            <person name="Bourzgui I."/>
            <person name="Brown A."/>
            <person name="Cahill P."/>
            <person name="Channer S."/>
            <person name="Cheshatsang Y."/>
            <person name="Chuda L."/>
            <person name="Citroen M."/>
            <person name="Collymore A."/>
            <person name="Cooke P."/>
            <person name="Costello M."/>
            <person name="D'Aco K."/>
            <person name="Daza R."/>
            <person name="De Haan G."/>
            <person name="DeGray S."/>
            <person name="DeMaso C."/>
            <person name="Dhargay N."/>
            <person name="Dooley K."/>
            <person name="Dooley E."/>
            <person name="Doricent M."/>
            <person name="Dorje P."/>
            <person name="Dorjee K."/>
            <person name="Dupes A."/>
            <person name="Elong R."/>
            <person name="Falk J."/>
            <person name="Farina A."/>
            <person name="Faro S."/>
            <person name="Ferguson D."/>
            <person name="Fisher S."/>
            <person name="Foley C.D."/>
            <person name="Franke A."/>
            <person name="Friedrich D."/>
            <person name="Gadbois L."/>
            <person name="Gearin G."/>
            <person name="Gearin C.R."/>
            <person name="Giannoukos G."/>
            <person name="Goode T."/>
            <person name="Graham J."/>
            <person name="Grandbois E."/>
            <person name="Grewal S."/>
            <person name="Gyaltsen K."/>
            <person name="Hafez N."/>
            <person name="Hagos B."/>
            <person name="Hall J."/>
            <person name="Henson C."/>
            <person name="Hollinger A."/>
            <person name="Honan T."/>
            <person name="Huard M.D."/>
            <person name="Hughes L."/>
            <person name="Hurhula B."/>
            <person name="Husby M.E."/>
            <person name="Kamat A."/>
            <person name="Kanga B."/>
            <person name="Kashin S."/>
            <person name="Khazanovich D."/>
            <person name="Kisner P."/>
            <person name="Lance K."/>
            <person name="Lara M."/>
            <person name="Lee W."/>
            <person name="Lennon N."/>
            <person name="Letendre F."/>
            <person name="LeVine R."/>
            <person name="Lipovsky A."/>
            <person name="Liu X."/>
            <person name="Liu J."/>
            <person name="Liu S."/>
            <person name="Lokyitsang T."/>
            <person name="Lokyitsang Y."/>
            <person name="Lubonja R."/>
            <person name="Lui A."/>
            <person name="MacDonald P."/>
            <person name="Magnisalis V."/>
            <person name="Maru K."/>
            <person name="Matthews C."/>
            <person name="McCusker W."/>
            <person name="McDonough S."/>
            <person name="Mehta T."/>
            <person name="Meldrim J."/>
            <person name="Meneus L."/>
            <person name="Mihai O."/>
            <person name="Mihalev A."/>
            <person name="Mihova T."/>
            <person name="Mittelman R."/>
            <person name="Mlenga V."/>
            <person name="Montmayeur A."/>
            <person name="Mulrain L."/>
            <person name="Navidi A."/>
            <person name="Naylor J."/>
            <person name="Negash T."/>
            <person name="Nguyen T."/>
            <person name="Nguyen N."/>
            <person name="Nicol R."/>
            <person name="Norbu C."/>
            <person name="Norbu N."/>
            <person name="Novod N."/>
            <person name="O'Neill B."/>
            <person name="Osman S."/>
            <person name="Markiewicz E."/>
            <person name="Oyono O.L."/>
            <person name="Patti C."/>
            <person name="Phunkhang P."/>
            <person name="Pierre F."/>
            <person name="Priest M."/>
            <person name="Raghuraman S."/>
            <person name="Rege F."/>
            <person name="Reyes R."/>
            <person name="Rise C."/>
            <person name="Rogov P."/>
            <person name="Ross K."/>
            <person name="Ryan E."/>
            <person name="Settipalli S."/>
            <person name="Shea T."/>
            <person name="Sherpa N."/>
            <person name="Shi L."/>
            <person name="Shih D."/>
            <person name="Sparrow T."/>
            <person name="Spaulding J."/>
            <person name="Stalker J."/>
            <person name="Stange-Thomann N."/>
            <person name="Stavropoulos S."/>
            <person name="Stone C."/>
            <person name="Strader C."/>
            <person name="Tesfaye S."/>
            <person name="Thomson T."/>
            <person name="Thoulutsang Y."/>
            <person name="Thoulutsang D."/>
            <person name="Topham K."/>
            <person name="Topping I."/>
            <person name="Tsamla T."/>
            <person name="Vassiliev H."/>
            <person name="Vo A."/>
            <person name="Wangchuk T."/>
            <person name="Wangdi T."/>
            <person name="Weiand M."/>
            <person name="Wilkinson J."/>
            <person name="Wilson A."/>
            <person name="Yadav S."/>
            <person name="Young G."/>
            <person name="Yu Q."/>
            <person name="Zembek L."/>
            <person name="Zhong D."/>
            <person name="Zimmer A."/>
            <person name="Zwirko Z."/>
            <person name="Jaffe D.B."/>
            <person name="Alvarez P."/>
            <person name="Brockman W."/>
            <person name="Butler J."/>
            <person name="Chin C."/>
            <person name="Gnerre S."/>
            <person name="Grabherr M."/>
            <person name="Kleber M."/>
            <person name="Mauceli E."/>
            <person name="MacCallum I."/>
        </authorList>
    </citation>
    <scope>NUCLEOTIDE SEQUENCE [LARGE SCALE GENOMIC DNA]</scope>
    <source>
        <strain evidence="3">Rob3c / Tucson 14021-0248.25</strain>
    </source>
</reference>
<dbReference type="Proteomes" id="UP000001292">
    <property type="component" value="Unassembled WGS sequence"/>
</dbReference>
<gene>
    <name evidence="2" type="primary">Dsec\GM24749</name>
    <name evidence="2" type="ORF">Dsec_GM24749</name>
</gene>
<evidence type="ECO:0000313" key="3">
    <source>
        <dbReference type="Proteomes" id="UP000001292"/>
    </source>
</evidence>
<keyword evidence="3" id="KW-1185">Reference proteome</keyword>
<dbReference type="AlphaFoldDB" id="B4HEE5"/>
<organism evidence="3">
    <name type="scientific">Drosophila sechellia</name>
    <name type="common">Fruit fly</name>
    <dbReference type="NCBI Taxonomy" id="7238"/>
    <lineage>
        <taxon>Eukaryota</taxon>
        <taxon>Metazoa</taxon>
        <taxon>Ecdysozoa</taxon>
        <taxon>Arthropoda</taxon>
        <taxon>Hexapoda</taxon>
        <taxon>Insecta</taxon>
        <taxon>Pterygota</taxon>
        <taxon>Neoptera</taxon>
        <taxon>Endopterygota</taxon>
        <taxon>Diptera</taxon>
        <taxon>Brachycera</taxon>
        <taxon>Muscomorpha</taxon>
        <taxon>Ephydroidea</taxon>
        <taxon>Drosophilidae</taxon>
        <taxon>Drosophila</taxon>
        <taxon>Sophophora</taxon>
    </lineage>
</organism>
<dbReference type="HOGENOM" id="CLU_2485724_0_0_1"/>
<feature type="compositionally biased region" description="Basic residues" evidence="1">
    <location>
        <begin position="9"/>
        <end position="21"/>
    </location>
</feature>
<evidence type="ECO:0000313" key="2">
    <source>
        <dbReference type="EMBL" id="EDW41099.1"/>
    </source>
</evidence>
<dbReference type="EMBL" id="CH480815">
    <property type="protein sequence ID" value="EDW41099.1"/>
    <property type="molecule type" value="Genomic_DNA"/>
</dbReference>
<feature type="region of interest" description="Disordered" evidence="1">
    <location>
        <begin position="1"/>
        <end position="40"/>
    </location>
</feature>
<evidence type="ECO:0000256" key="1">
    <source>
        <dbReference type="SAM" id="MobiDB-lite"/>
    </source>
</evidence>
<sequence length="87" mass="9368">MPNAIQPSSHRHRHRLRRMDHLHHQDDDDGGSGGGGGSGSMVLLLMNKMGAMAPQKSYPSCPAFSSSYPTCAGHVNDIFFQANEGGF</sequence>